<dbReference type="InterPro" id="IPR043968">
    <property type="entry name" value="SGNH"/>
</dbReference>
<dbReference type="Pfam" id="PF19040">
    <property type="entry name" value="SGNH"/>
    <property type="match status" value="1"/>
</dbReference>
<protein>
    <submittedName>
        <fullName evidence="5">Acyltransferase</fullName>
    </submittedName>
</protein>
<feature type="compositionally biased region" description="Acidic residues" evidence="1">
    <location>
        <begin position="727"/>
        <end position="743"/>
    </location>
</feature>
<feature type="transmembrane region" description="Helical" evidence="2">
    <location>
        <begin position="281"/>
        <end position="301"/>
    </location>
</feature>
<keyword evidence="2" id="KW-0812">Transmembrane</keyword>
<organism evidence="5 6">
    <name type="scientific">Leucobacter muris</name>
    <dbReference type="NCBI Taxonomy" id="1935379"/>
    <lineage>
        <taxon>Bacteria</taxon>
        <taxon>Bacillati</taxon>
        <taxon>Actinomycetota</taxon>
        <taxon>Actinomycetes</taxon>
        <taxon>Micrococcales</taxon>
        <taxon>Microbacteriaceae</taxon>
        <taxon>Leucobacter</taxon>
    </lineage>
</organism>
<accession>A0ABX5QCL5</accession>
<dbReference type="Pfam" id="PF01757">
    <property type="entry name" value="Acyl_transf_3"/>
    <property type="match status" value="1"/>
</dbReference>
<feature type="region of interest" description="Disordered" evidence="1">
    <location>
        <begin position="1"/>
        <end position="32"/>
    </location>
</feature>
<dbReference type="PANTHER" id="PTHR23028">
    <property type="entry name" value="ACETYLTRANSFERASE"/>
    <property type="match status" value="1"/>
</dbReference>
<feature type="region of interest" description="Disordered" evidence="1">
    <location>
        <begin position="717"/>
        <end position="750"/>
    </location>
</feature>
<keyword evidence="5" id="KW-0808">Transferase</keyword>
<evidence type="ECO:0000313" key="5">
    <source>
        <dbReference type="EMBL" id="QAB16806.1"/>
    </source>
</evidence>
<dbReference type="GO" id="GO:0016746">
    <property type="term" value="F:acyltransferase activity"/>
    <property type="evidence" value="ECO:0007669"/>
    <property type="project" value="UniProtKB-KW"/>
</dbReference>
<feature type="transmembrane region" description="Helical" evidence="2">
    <location>
        <begin position="348"/>
        <end position="367"/>
    </location>
</feature>
<gene>
    <name evidence="5" type="ORF">Leucomu_01645</name>
</gene>
<keyword evidence="2" id="KW-1133">Transmembrane helix</keyword>
<feature type="transmembrane region" description="Helical" evidence="2">
    <location>
        <begin position="388"/>
        <end position="406"/>
    </location>
</feature>
<feature type="domain" description="Acyltransferase 3" evidence="3">
    <location>
        <begin position="36"/>
        <end position="360"/>
    </location>
</feature>
<evidence type="ECO:0000313" key="6">
    <source>
        <dbReference type="Proteomes" id="UP000285768"/>
    </source>
</evidence>
<feature type="transmembrane region" description="Helical" evidence="2">
    <location>
        <begin position="232"/>
        <end position="250"/>
    </location>
</feature>
<dbReference type="InterPro" id="IPR002656">
    <property type="entry name" value="Acyl_transf_3_dom"/>
</dbReference>
<feature type="transmembrane region" description="Helical" evidence="2">
    <location>
        <begin position="325"/>
        <end position="342"/>
    </location>
</feature>
<feature type="domain" description="SGNH" evidence="4">
    <location>
        <begin position="481"/>
        <end position="701"/>
    </location>
</feature>
<evidence type="ECO:0000259" key="3">
    <source>
        <dbReference type="Pfam" id="PF01757"/>
    </source>
</evidence>
<keyword evidence="6" id="KW-1185">Reference proteome</keyword>
<keyword evidence="2" id="KW-0472">Membrane</keyword>
<dbReference type="InterPro" id="IPR050879">
    <property type="entry name" value="Acyltransferase_3"/>
</dbReference>
<dbReference type="Proteomes" id="UP000285768">
    <property type="component" value="Chromosome"/>
</dbReference>
<evidence type="ECO:0000256" key="1">
    <source>
        <dbReference type="SAM" id="MobiDB-lite"/>
    </source>
</evidence>
<name>A0ABX5QCL5_9MICO</name>
<feature type="transmembrane region" description="Helical" evidence="2">
    <location>
        <begin position="101"/>
        <end position="120"/>
    </location>
</feature>
<evidence type="ECO:0000259" key="4">
    <source>
        <dbReference type="Pfam" id="PF19040"/>
    </source>
</evidence>
<proteinExistence type="predicted"/>
<feature type="transmembrane region" description="Helical" evidence="2">
    <location>
        <begin position="255"/>
        <end position="275"/>
    </location>
</feature>
<feature type="transmembrane region" description="Helical" evidence="2">
    <location>
        <begin position="174"/>
        <end position="191"/>
    </location>
</feature>
<evidence type="ECO:0000256" key="2">
    <source>
        <dbReference type="SAM" id="Phobius"/>
    </source>
</evidence>
<dbReference type="PANTHER" id="PTHR23028:SF53">
    <property type="entry name" value="ACYL_TRANSF_3 DOMAIN-CONTAINING PROTEIN"/>
    <property type="match status" value="1"/>
</dbReference>
<sequence length="750" mass="81533">MMPAPPLAPSAPRTPVAERAPRSRPASGTSAPRYRKDIDGLRAVAVLLVVVYHVWLDRVSGGVDAFLMISAFFLTGSFIRRLEAGRPLAVVGQWIRTFKRLLPAASVVIAATVVAGSFVLPASGHQDLWRHAWASLFYYENWALAAESVDYYADTSLASPLQHFWSLSVQGQVFFLWPLLFAAIAFIRWALGRRSVRLVALVCFLLLFAASLAYSVITTQAHQESAYFNTGARLWEFAAGSVLAIVLPWISLPRVLSAVIGWGGLVALLACGMVLDVQGGFPGYLALWPVLAVAAIILAGASDERGFGPSVLLETKPVLALGRDAYALYLVHWPILVLTLIARRGEPLGFFGGLVLILVSIALARLLTWLVDARVRRSEWANRSDVRGFLVILLSVALVAVPLTALQHSAAQQARDLADVSQAELLRSNPGAAVLLPDWNGEWDDSAPRIPLPTELDAQWGGLPQNCNSPDLPFLSHNMRDRCSENGFEDPSMTIAVVGNSHPEQWLVPLSEIAEEQGWRLVSPLMGGCEFTLRSADLYADPAFGEECLQWNVELMEFLTEFSPDLVISVGTTAWPTDPDAELDAGEQERFVEGQDQTLEILRQQGIATVLLRDNPRFTFDNYVCVEQAREADECDVQRSQALAAVNPLEAVVGAGVAAVDITDLICPDDVCKAVIGNVNVYLDDNHLTIAYTATMRAALEERLLAAIAQALSWESAGADPAAEDAQPGEEEAPADESEEPLPDPEFSVV</sequence>
<feature type="transmembrane region" description="Helical" evidence="2">
    <location>
        <begin position="198"/>
        <end position="217"/>
    </location>
</feature>
<keyword evidence="5" id="KW-0012">Acyltransferase</keyword>
<reference evidence="5 6" key="1">
    <citation type="submission" date="2019-01" db="EMBL/GenBank/DDBJ databases">
        <title>Leucobacter muris sp. nov. isolated from the nose of a laboratory mouse.</title>
        <authorList>
            <person name="Benga L."/>
            <person name="Sproeer C."/>
            <person name="Schumann P."/>
            <person name="Verbarg S."/>
            <person name="Bunk B."/>
            <person name="Engelhardt E."/>
            <person name="Benten P.M."/>
            <person name="Sager M."/>
        </authorList>
    </citation>
    <scope>NUCLEOTIDE SEQUENCE [LARGE SCALE GENOMIC DNA]</scope>
    <source>
        <strain evidence="5 6">DSM 101948</strain>
    </source>
</reference>
<dbReference type="EMBL" id="CP035037">
    <property type="protein sequence ID" value="QAB16806.1"/>
    <property type="molecule type" value="Genomic_DNA"/>
</dbReference>
<feature type="transmembrane region" description="Helical" evidence="2">
    <location>
        <begin position="62"/>
        <end position="80"/>
    </location>
</feature>